<proteinExistence type="predicted"/>
<dbReference type="InterPro" id="IPR043128">
    <property type="entry name" value="Rev_trsase/Diguanyl_cyclase"/>
</dbReference>
<protein>
    <submittedName>
        <fullName evidence="2">Diguanylate cyclase</fullName>
    </submittedName>
</protein>
<dbReference type="SUPFAM" id="SSF55073">
    <property type="entry name" value="Nucleotide cyclase"/>
    <property type="match status" value="1"/>
</dbReference>
<dbReference type="EMBL" id="CP040627">
    <property type="protein sequence ID" value="QMW93426.1"/>
    <property type="molecule type" value="Genomic_DNA"/>
</dbReference>
<dbReference type="PROSITE" id="PS50887">
    <property type="entry name" value="GGDEF"/>
    <property type="match status" value="1"/>
</dbReference>
<dbReference type="Proteomes" id="UP000474042">
    <property type="component" value="Unassembled WGS sequence"/>
</dbReference>
<dbReference type="EMBL" id="WOFV02000094">
    <property type="protein sequence ID" value="NAS19702.1"/>
    <property type="molecule type" value="Genomic_DNA"/>
</dbReference>
<evidence type="ECO:0000313" key="4">
    <source>
        <dbReference type="Proteomes" id="UP000474042"/>
    </source>
</evidence>
<dbReference type="GeneID" id="92946265"/>
<accession>A0A6L9ESY0</accession>
<dbReference type="AlphaFoldDB" id="A0A6L9ESY0"/>
<dbReference type="RefSeq" id="WP_080646841.1">
    <property type="nucleotide sequence ID" value="NZ_AP019717.1"/>
</dbReference>
<dbReference type="Gene3D" id="3.30.70.270">
    <property type="match status" value="2"/>
</dbReference>
<evidence type="ECO:0000259" key="1">
    <source>
        <dbReference type="PROSITE" id="PS50887"/>
    </source>
</evidence>
<dbReference type="InterPro" id="IPR052163">
    <property type="entry name" value="DGC-Regulatory_Protein"/>
</dbReference>
<dbReference type="OrthoDB" id="9805474at2"/>
<evidence type="ECO:0000313" key="3">
    <source>
        <dbReference type="EMBL" id="QMW93426.1"/>
    </source>
</evidence>
<dbReference type="Pfam" id="PF00990">
    <property type="entry name" value="GGDEF"/>
    <property type="match status" value="1"/>
</dbReference>
<organism evidence="2 4">
    <name type="scientific">Clostridium butyricum</name>
    <dbReference type="NCBI Taxonomy" id="1492"/>
    <lineage>
        <taxon>Bacteria</taxon>
        <taxon>Bacillati</taxon>
        <taxon>Bacillota</taxon>
        <taxon>Clostridia</taxon>
        <taxon>Eubacteriales</taxon>
        <taxon>Clostridiaceae</taxon>
        <taxon>Clostridium</taxon>
    </lineage>
</organism>
<sequence>MILYKSIIYAFSCNKSVFFTQVEKYLKQNKNSKCALIFLDLDNFKFINDNFGHLTGDNVNSLINKADIALYNSKQNGKNKYTFFNESIIGE</sequence>
<reference evidence="2 4" key="2">
    <citation type="submission" date="2020-01" db="EMBL/GenBank/DDBJ databases">
        <title>Genome sequence of a 1,3-propanediol producer, Clostridium butyricum S3.</title>
        <authorList>
            <person name="Zhou J."/>
        </authorList>
    </citation>
    <scope>NUCLEOTIDE SEQUENCE [LARGE SCALE GENOMIC DNA]</scope>
    <source>
        <strain evidence="2 4">S3</strain>
    </source>
</reference>
<dbReference type="InterPro" id="IPR029787">
    <property type="entry name" value="Nucleotide_cyclase"/>
</dbReference>
<dbReference type="NCBIfam" id="TIGR00254">
    <property type="entry name" value="GGDEF"/>
    <property type="match status" value="1"/>
</dbReference>
<dbReference type="PANTHER" id="PTHR46663:SF2">
    <property type="entry name" value="GGDEF DOMAIN-CONTAINING PROTEIN"/>
    <property type="match status" value="1"/>
</dbReference>
<reference evidence="3 5" key="1">
    <citation type="submission" date="2019-05" db="EMBL/GenBank/DDBJ databases">
        <authorList>
            <person name="Schori C."/>
            <person name="Ahrens C."/>
        </authorList>
    </citation>
    <scope>NUCLEOTIDE SEQUENCE [LARGE SCALE GENOMIC DNA]</scope>
    <source>
        <strain evidence="3 5">DSM 10702</strain>
    </source>
</reference>
<dbReference type="PANTHER" id="PTHR46663">
    <property type="entry name" value="DIGUANYLATE CYCLASE DGCT-RELATED"/>
    <property type="match status" value="1"/>
</dbReference>
<name>A0A6L9ESY0_CLOBU</name>
<dbReference type="Proteomes" id="UP000515243">
    <property type="component" value="Chromosome 2"/>
</dbReference>
<evidence type="ECO:0000313" key="5">
    <source>
        <dbReference type="Proteomes" id="UP000515243"/>
    </source>
</evidence>
<evidence type="ECO:0000313" key="2">
    <source>
        <dbReference type="EMBL" id="NAS19702.1"/>
    </source>
</evidence>
<dbReference type="InterPro" id="IPR000160">
    <property type="entry name" value="GGDEF_dom"/>
</dbReference>
<feature type="domain" description="GGDEF" evidence="1">
    <location>
        <begin position="32"/>
        <end position="91"/>
    </location>
</feature>
<gene>
    <name evidence="3" type="ORF">FF104_18795</name>
    <name evidence="2" type="ORF">GND98_018085</name>
</gene>